<protein>
    <submittedName>
        <fullName evidence="1">Uncharacterized protein</fullName>
    </submittedName>
</protein>
<sequence>MKKSIGICNDLQYIIEKEMELGNEILSGPEITDWPARGSVFAALKNDLNLSAYDLPATVRHEICTDPRFGWHDECKSVGHADLLVAGNTHFPK</sequence>
<organism evidence="1 2">
    <name type="scientific">Variovorax boronicumulans</name>
    <dbReference type="NCBI Taxonomy" id="436515"/>
    <lineage>
        <taxon>Bacteria</taxon>
        <taxon>Pseudomonadati</taxon>
        <taxon>Pseudomonadota</taxon>
        <taxon>Betaproteobacteria</taxon>
        <taxon>Burkholderiales</taxon>
        <taxon>Comamonadaceae</taxon>
        <taxon>Variovorax</taxon>
    </lineage>
</organism>
<accession>A0A250DCN3</accession>
<dbReference type="RefSeq" id="WP_095743261.1">
    <property type="nucleotide sequence ID" value="NZ_CP023284.1"/>
</dbReference>
<evidence type="ECO:0000313" key="1">
    <source>
        <dbReference type="EMBL" id="ATA52125.1"/>
    </source>
</evidence>
<dbReference type="KEGG" id="vbo:CKY39_01970"/>
<dbReference type="AlphaFoldDB" id="A0A250DCN3"/>
<evidence type="ECO:0000313" key="2">
    <source>
        <dbReference type="Proteomes" id="UP000217154"/>
    </source>
</evidence>
<name>A0A250DCN3_9BURK</name>
<proteinExistence type="predicted"/>
<dbReference type="Proteomes" id="UP000217154">
    <property type="component" value="Chromosome"/>
</dbReference>
<dbReference type="EMBL" id="CP023284">
    <property type="protein sequence ID" value="ATA52125.1"/>
    <property type="molecule type" value="Genomic_DNA"/>
</dbReference>
<reference evidence="1 2" key="1">
    <citation type="submission" date="2017-09" db="EMBL/GenBank/DDBJ databases">
        <title>The diverse metabolic capabilities of V. boronicumulans make it an excellent choice for continued studies on novel biodegradation.</title>
        <authorList>
            <person name="Sun S."/>
        </authorList>
    </citation>
    <scope>NUCLEOTIDE SEQUENCE [LARGE SCALE GENOMIC DNA]</scope>
    <source>
        <strain evidence="1 2">J1</strain>
    </source>
</reference>
<gene>
    <name evidence="1" type="ORF">CKY39_01970</name>
</gene>